<feature type="domain" description="SHOCT" evidence="2">
    <location>
        <begin position="86"/>
        <end position="112"/>
    </location>
</feature>
<dbReference type="InterPro" id="IPR018649">
    <property type="entry name" value="SHOCT"/>
</dbReference>
<accession>A0AA41R4S2</accession>
<dbReference type="Pfam" id="PF09851">
    <property type="entry name" value="SHOCT"/>
    <property type="match status" value="1"/>
</dbReference>
<dbReference type="RefSeq" id="WP_246902453.1">
    <property type="nucleotide sequence ID" value="NZ_JALJRB010000001.1"/>
</dbReference>
<dbReference type="AlphaFoldDB" id="A0AA41R4S2"/>
<evidence type="ECO:0000256" key="1">
    <source>
        <dbReference type="SAM" id="Phobius"/>
    </source>
</evidence>
<keyword evidence="1" id="KW-0472">Membrane</keyword>
<reference evidence="3" key="1">
    <citation type="submission" date="2022-04" db="EMBL/GenBank/DDBJ databases">
        <title>Desulfatitalea alkaliphila sp. nov., a novel anaerobic sulfate-reducing bacterium isolated from terrestrial mud volcano, Taman Peninsula, Russia.</title>
        <authorList>
            <person name="Khomyakova M.A."/>
            <person name="Merkel A.Y."/>
            <person name="Slobodkin A.I."/>
        </authorList>
    </citation>
    <scope>NUCLEOTIDE SEQUENCE</scope>
    <source>
        <strain evidence="3">M08but</strain>
    </source>
</reference>
<dbReference type="EMBL" id="JALJRB010000001">
    <property type="protein sequence ID" value="MCJ8499268.1"/>
    <property type="molecule type" value="Genomic_DNA"/>
</dbReference>
<evidence type="ECO:0000313" key="3">
    <source>
        <dbReference type="EMBL" id="MCJ8499268.1"/>
    </source>
</evidence>
<keyword evidence="1" id="KW-0812">Transmembrane</keyword>
<keyword evidence="1" id="KW-1133">Transmembrane helix</keyword>
<evidence type="ECO:0000313" key="4">
    <source>
        <dbReference type="Proteomes" id="UP001165427"/>
    </source>
</evidence>
<feature type="transmembrane region" description="Helical" evidence="1">
    <location>
        <begin position="7"/>
        <end position="29"/>
    </location>
</feature>
<feature type="transmembrane region" description="Helical" evidence="1">
    <location>
        <begin position="49"/>
        <end position="75"/>
    </location>
</feature>
<dbReference type="Proteomes" id="UP001165427">
    <property type="component" value="Unassembled WGS sequence"/>
</dbReference>
<keyword evidence="4" id="KW-1185">Reference proteome</keyword>
<protein>
    <submittedName>
        <fullName evidence="3">SHOCT domain-containing protein</fullName>
    </submittedName>
</protein>
<evidence type="ECO:0000259" key="2">
    <source>
        <dbReference type="Pfam" id="PF09851"/>
    </source>
</evidence>
<sequence>MKRMTTTWIGIGITAALVAAGLWFLYGWGTGYGYGGGSRLMPHGMMPGGGMGLVMILFWVIVLIALASIVSGLLADRGNPRDDPPDALELLKRRYARGEIDKETYASMRRDLNM</sequence>
<organism evidence="3 4">
    <name type="scientific">Desulfatitalea alkaliphila</name>
    <dbReference type="NCBI Taxonomy" id="2929485"/>
    <lineage>
        <taxon>Bacteria</taxon>
        <taxon>Pseudomonadati</taxon>
        <taxon>Thermodesulfobacteriota</taxon>
        <taxon>Desulfobacteria</taxon>
        <taxon>Desulfobacterales</taxon>
        <taxon>Desulfosarcinaceae</taxon>
        <taxon>Desulfatitalea</taxon>
    </lineage>
</organism>
<gene>
    <name evidence="3" type="ORF">MRX98_01665</name>
</gene>
<name>A0AA41R4S2_9BACT</name>
<proteinExistence type="predicted"/>
<comment type="caution">
    <text evidence="3">The sequence shown here is derived from an EMBL/GenBank/DDBJ whole genome shotgun (WGS) entry which is preliminary data.</text>
</comment>